<dbReference type="Gene3D" id="3.30.420.10">
    <property type="entry name" value="Ribonuclease H-like superfamily/Ribonuclease H"/>
    <property type="match status" value="1"/>
</dbReference>
<organism evidence="2 3">
    <name type="scientific">Sphingobium xenophagum</name>
    <dbReference type="NCBI Taxonomy" id="121428"/>
    <lineage>
        <taxon>Bacteria</taxon>
        <taxon>Pseudomonadati</taxon>
        <taxon>Pseudomonadota</taxon>
        <taxon>Alphaproteobacteria</taxon>
        <taxon>Sphingomonadales</taxon>
        <taxon>Sphingomonadaceae</taxon>
        <taxon>Sphingobium</taxon>
    </lineage>
</organism>
<protein>
    <submittedName>
        <fullName evidence="2">Transposase</fullName>
    </submittedName>
</protein>
<accession>A0ABU1WZL8</accession>
<comment type="caution">
    <text evidence="2">The sequence shown here is derived from an EMBL/GenBank/DDBJ whole genome shotgun (WGS) entry which is preliminary data.</text>
</comment>
<dbReference type="InterPro" id="IPR038717">
    <property type="entry name" value="Tc1-like_DDE_dom"/>
</dbReference>
<reference evidence="2 3" key="1">
    <citation type="submission" date="2023-07" db="EMBL/GenBank/DDBJ databases">
        <title>Sorghum-associated microbial communities from plants grown in Nebraska, USA.</title>
        <authorList>
            <person name="Schachtman D."/>
        </authorList>
    </citation>
    <scope>NUCLEOTIDE SEQUENCE [LARGE SCALE GENOMIC DNA]</scope>
    <source>
        <strain evidence="2 3">4256</strain>
    </source>
</reference>
<evidence type="ECO:0000259" key="1">
    <source>
        <dbReference type="Pfam" id="PF13358"/>
    </source>
</evidence>
<dbReference type="EMBL" id="JAVDWV010000004">
    <property type="protein sequence ID" value="MDR7154366.1"/>
    <property type="molecule type" value="Genomic_DNA"/>
</dbReference>
<proteinExistence type="predicted"/>
<dbReference type="Proteomes" id="UP001267638">
    <property type="component" value="Unassembled WGS sequence"/>
</dbReference>
<dbReference type="InterPro" id="IPR036397">
    <property type="entry name" value="RNaseH_sf"/>
</dbReference>
<evidence type="ECO:0000313" key="3">
    <source>
        <dbReference type="Proteomes" id="UP001267638"/>
    </source>
</evidence>
<gene>
    <name evidence="2" type="ORF">J2W40_001178</name>
</gene>
<keyword evidence="3" id="KW-1185">Reference proteome</keyword>
<dbReference type="Pfam" id="PF13358">
    <property type="entry name" value="DDE_3"/>
    <property type="match status" value="1"/>
</dbReference>
<feature type="domain" description="Tc1-like transposase DDE" evidence="1">
    <location>
        <begin position="17"/>
        <end position="77"/>
    </location>
</feature>
<evidence type="ECO:0000313" key="2">
    <source>
        <dbReference type="EMBL" id="MDR7154366.1"/>
    </source>
</evidence>
<sequence>MSLHLAEISLAIELGAHCVLLMDQAGWHVTGKLEVPKNISIVPLPPKCPELNPVENIWQFMRDNWLSNRIFTSHDNIIYLCCET</sequence>
<name>A0ABU1WZL8_SPHXE</name>